<keyword evidence="3" id="KW-1185">Reference proteome</keyword>
<dbReference type="EMBL" id="JARNBH010000036">
    <property type="protein sequence ID" value="MEC0276536.1"/>
    <property type="molecule type" value="Genomic_DNA"/>
</dbReference>
<protein>
    <submittedName>
        <fullName evidence="2">Uncharacterized protein</fullName>
    </submittedName>
</protein>
<reference evidence="2 3" key="1">
    <citation type="submission" date="2023-03" db="EMBL/GenBank/DDBJ databases">
        <title>Bacillus Genome Sequencing.</title>
        <authorList>
            <person name="Dunlap C."/>
        </authorList>
    </citation>
    <scope>NUCLEOTIDE SEQUENCE [LARGE SCALE GENOMIC DNA]</scope>
    <source>
        <strain evidence="2 3">B-41290</strain>
    </source>
</reference>
<evidence type="ECO:0000256" key="1">
    <source>
        <dbReference type="SAM" id="MobiDB-lite"/>
    </source>
</evidence>
<name>A0AAW9NIE0_9BACI</name>
<feature type="compositionally biased region" description="Basic and acidic residues" evidence="1">
    <location>
        <begin position="21"/>
        <end position="35"/>
    </location>
</feature>
<accession>A0AAW9NIE0</accession>
<dbReference type="AlphaFoldDB" id="A0AAW9NIE0"/>
<comment type="caution">
    <text evidence="2">The sequence shown here is derived from an EMBL/GenBank/DDBJ whole genome shotgun (WGS) entry which is preliminary data.</text>
</comment>
<feature type="region of interest" description="Disordered" evidence="1">
    <location>
        <begin position="21"/>
        <end position="54"/>
    </location>
</feature>
<organism evidence="2 3">
    <name type="scientific">Peribacillus castrilensis</name>
    <dbReference type="NCBI Taxonomy" id="2897690"/>
    <lineage>
        <taxon>Bacteria</taxon>
        <taxon>Bacillati</taxon>
        <taxon>Bacillota</taxon>
        <taxon>Bacilli</taxon>
        <taxon>Bacillales</taxon>
        <taxon>Bacillaceae</taxon>
        <taxon>Peribacillus</taxon>
    </lineage>
</organism>
<proteinExistence type="predicted"/>
<dbReference type="RefSeq" id="WP_367408194.1">
    <property type="nucleotide sequence ID" value="NZ_JARNBH010000036.1"/>
</dbReference>
<evidence type="ECO:0000313" key="2">
    <source>
        <dbReference type="EMBL" id="MEC0276536.1"/>
    </source>
</evidence>
<evidence type="ECO:0000313" key="3">
    <source>
        <dbReference type="Proteomes" id="UP001307168"/>
    </source>
</evidence>
<sequence>MKDNQVFFKIMVQDETIPNHDFKQSGLERKERDSCGKSASKGDPVGLRRGSRTARGKECLEWKSTSENCNHTRGVEGVF</sequence>
<dbReference type="Proteomes" id="UP001307168">
    <property type="component" value="Unassembled WGS sequence"/>
</dbReference>
<gene>
    <name evidence="2" type="ORF">P4706_26335</name>
</gene>